<dbReference type="Proteomes" id="UP000031670">
    <property type="component" value="Unassembled WGS sequence"/>
</dbReference>
<feature type="transmembrane region" description="Helical" evidence="1">
    <location>
        <begin position="94"/>
        <end position="113"/>
    </location>
</feature>
<dbReference type="InterPro" id="IPR026267">
    <property type="entry name" value="YgjV"/>
</dbReference>
<keyword evidence="1" id="KW-1133">Transmembrane helix</keyword>
<feature type="transmembrane region" description="Helical" evidence="1">
    <location>
        <begin position="42"/>
        <end position="61"/>
    </location>
</feature>
<sequence length="171" mass="18751">MEYLSLAQALGFLSYALGLAAFYQKDDRRLKILMLVFNFNHLIHFLLLGSVVSAMSAFLSAIRTATAIYISSIWVAIGFIAISLGTGLWLADEWWQLFAVAGTVIGSYSVFMLKGIAMRIGFLVGALCWLTNNILVGSIGGTLLELTLLTVNSTTIFRLIRDEKRTASECA</sequence>
<protein>
    <submittedName>
        <fullName evidence="2">Membrane protein</fullName>
    </submittedName>
</protein>
<dbReference type="PIRSF" id="PIRSF011443">
    <property type="entry name" value="YgjV"/>
    <property type="match status" value="1"/>
</dbReference>
<proteinExistence type="predicted"/>
<dbReference type="InterPro" id="IPR019629">
    <property type="entry name" value="Uncharacterised_HI1736/YgjV"/>
</dbReference>
<reference evidence="2 3" key="2">
    <citation type="submission" date="2015-01" db="EMBL/GenBank/DDBJ databases">
        <authorList>
            <consortium name="NBRP consortium"/>
            <person name="Sawabe T."/>
            <person name="Meirelles P."/>
            <person name="Feng G."/>
            <person name="Sayaka M."/>
            <person name="Hattori M."/>
            <person name="Ohkuma M."/>
        </authorList>
    </citation>
    <scope>NUCLEOTIDE SEQUENCE [LARGE SCALE GENOMIC DNA]</scope>
    <source>
        <strain evidence="2 3">JCM19232</strain>
    </source>
</reference>
<organism evidence="2 3">
    <name type="scientific">Vibrio ishigakensis</name>
    <dbReference type="NCBI Taxonomy" id="1481914"/>
    <lineage>
        <taxon>Bacteria</taxon>
        <taxon>Pseudomonadati</taxon>
        <taxon>Pseudomonadota</taxon>
        <taxon>Gammaproteobacteria</taxon>
        <taxon>Vibrionales</taxon>
        <taxon>Vibrionaceae</taxon>
        <taxon>Vibrio</taxon>
    </lineage>
</organism>
<dbReference type="AlphaFoldDB" id="A0A0B8PDA5"/>
<evidence type="ECO:0000313" key="3">
    <source>
        <dbReference type="Proteomes" id="UP000031670"/>
    </source>
</evidence>
<accession>A0A0B8PDA5</accession>
<evidence type="ECO:0000256" key="1">
    <source>
        <dbReference type="SAM" id="Phobius"/>
    </source>
</evidence>
<evidence type="ECO:0000313" key="2">
    <source>
        <dbReference type="EMBL" id="GAM64321.1"/>
    </source>
</evidence>
<keyword evidence="1" id="KW-0472">Membrane</keyword>
<comment type="caution">
    <text evidence="2">The sequence shown here is derived from an EMBL/GenBank/DDBJ whole genome shotgun (WGS) entry which is preliminary data.</text>
</comment>
<keyword evidence="1" id="KW-0812">Transmembrane</keyword>
<feature type="transmembrane region" description="Helical" evidence="1">
    <location>
        <begin position="68"/>
        <end position="88"/>
    </location>
</feature>
<reference evidence="2 3" key="1">
    <citation type="submission" date="2015-01" db="EMBL/GenBank/DDBJ databases">
        <title>Vibrio sp. C5 JCM 19232 whole genome shotgun sequence.</title>
        <authorList>
            <person name="Sawabe T."/>
            <person name="Meirelles P."/>
            <person name="Feng G."/>
            <person name="Sayaka M."/>
            <person name="Hattori M."/>
            <person name="Ohkuma M."/>
        </authorList>
    </citation>
    <scope>NUCLEOTIDE SEQUENCE [LARGE SCALE GENOMIC DNA]</scope>
    <source>
        <strain evidence="2 3">JCM19232</strain>
    </source>
</reference>
<dbReference type="Pfam" id="PF10688">
    <property type="entry name" value="Imp-YgjV"/>
    <property type="match status" value="1"/>
</dbReference>
<dbReference type="EMBL" id="BBSA01000012">
    <property type="protein sequence ID" value="GAM64321.1"/>
    <property type="molecule type" value="Genomic_DNA"/>
</dbReference>
<name>A0A0B8PDA5_9VIBR</name>
<gene>
    <name evidence="2" type="ORF">JCM19232_991</name>
</gene>